<proteinExistence type="predicted"/>
<protein>
    <submittedName>
        <fullName evidence="1">Uncharacterized protein</fullName>
    </submittedName>
</protein>
<evidence type="ECO:0000313" key="1">
    <source>
        <dbReference type="EMBL" id="DAD17862.1"/>
    </source>
</evidence>
<organism evidence="1 2">
    <name type="scientific">Nelumbo nucifera</name>
    <name type="common">Sacred lotus</name>
    <dbReference type="NCBI Taxonomy" id="4432"/>
    <lineage>
        <taxon>Eukaryota</taxon>
        <taxon>Viridiplantae</taxon>
        <taxon>Streptophyta</taxon>
        <taxon>Embryophyta</taxon>
        <taxon>Tracheophyta</taxon>
        <taxon>Spermatophyta</taxon>
        <taxon>Magnoliopsida</taxon>
        <taxon>Proteales</taxon>
        <taxon>Nelumbonaceae</taxon>
        <taxon>Nelumbo</taxon>
    </lineage>
</organism>
<reference evidence="1 2" key="1">
    <citation type="journal article" date="2020" name="Mol. Biol. Evol.">
        <title>Distinct Expression and Methylation Patterns for Genes with Different Fates following a Single Whole-Genome Duplication in Flowering Plants.</title>
        <authorList>
            <person name="Shi T."/>
            <person name="Rahmani R.S."/>
            <person name="Gugger P.F."/>
            <person name="Wang M."/>
            <person name="Li H."/>
            <person name="Zhang Y."/>
            <person name="Li Z."/>
            <person name="Wang Q."/>
            <person name="Van de Peer Y."/>
            <person name="Marchal K."/>
            <person name="Chen J."/>
        </authorList>
    </citation>
    <scope>NUCLEOTIDE SEQUENCE [LARGE SCALE GENOMIC DNA]</scope>
    <source>
        <tissue evidence="1">Leaf</tissue>
    </source>
</reference>
<comment type="caution">
    <text evidence="1">The sequence shown here is derived from an EMBL/GenBank/DDBJ whole genome shotgun (WGS) entry which is preliminary data.</text>
</comment>
<accession>A0A822XDA1</accession>
<gene>
    <name evidence="1" type="ORF">HUJ06_019325</name>
</gene>
<keyword evidence="2" id="KW-1185">Reference proteome</keyword>
<evidence type="ECO:0000313" key="2">
    <source>
        <dbReference type="Proteomes" id="UP000607653"/>
    </source>
</evidence>
<dbReference type="EMBL" id="DUZY01000001">
    <property type="protein sequence ID" value="DAD17862.1"/>
    <property type="molecule type" value="Genomic_DNA"/>
</dbReference>
<sequence length="143" mass="16053">MYGVRWILGTLEAQGGGGWQAVFGRATCELRVLVLVSLRTPKLEGFLRKGEGSDMGDGGNMARNRGRVLFIVPPNIRSSIRQSFQQSLAARWPGKRRSVRFHAGFPRSDLFTNITDLIVLVSTPLPSKTKEQHFPEYYNDSEE</sequence>
<dbReference type="AlphaFoldDB" id="A0A822XDA1"/>
<name>A0A822XDA1_NELNU</name>
<dbReference type="Proteomes" id="UP000607653">
    <property type="component" value="Unassembled WGS sequence"/>
</dbReference>